<dbReference type="SUPFAM" id="SSF47661">
    <property type="entry name" value="t-snare proteins"/>
    <property type="match status" value="1"/>
</dbReference>
<proteinExistence type="inferred from homology"/>
<accession>A0AAE1AAA1</accession>
<evidence type="ECO:0000256" key="9">
    <source>
        <dbReference type="SAM" id="Phobius"/>
    </source>
</evidence>
<dbReference type="PROSITE" id="PS00914">
    <property type="entry name" value="SYNTAXIN"/>
    <property type="match status" value="1"/>
</dbReference>
<evidence type="ECO:0000256" key="3">
    <source>
        <dbReference type="ARBA" id="ARBA00022692"/>
    </source>
</evidence>
<sequence>MPMRDRLEELQQQRELLDKGSKKPGSAKNKMDGGKAMQSFLSDASKIESEITKMKNDVSEIRKLQQDMLSTPFEDKIKNHVTKYESMGERIRHDATKIGGSLKQLEKKVHESDLPEDSALRRMHTHQLNTLTTELNITTNEYFSIQAEYMEKMKTRLRRQLSARGDRLSEDDAKMNELLDQQSYSVFTDNYVADVHDAEQTLRDLEDRQKDILQLEKGISTVNSLFKDLNLMVSTQGEQLTTIEAAVDSTAAHVENGTDQLGQARISQSKARRKKICCIGLVVIILIIVGIILAIVFSQNS</sequence>
<comment type="similarity">
    <text evidence="2 6">Belongs to the syntaxin family.</text>
</comment>
<dbReference type="PANTHER" id="PTHR19957">
    <property type="entry name" value="SYNTAXIN"/>
    <property type="match status" value="1"/>
</dbReference>
<comment type="caution">
    <text evidence="11">The sequence shown here is derived from an EMBL/GenBank/DDBJ whole genome shotgun (WGS) entry which is preliminary data.</text>
</comment>
<gene>
    <name evidence="11" type="ORF">RRG08_044348</name>
</gene>
<reference evidence="11" key="1">
    <citation type="journal article" date="2023" name="G3 (Bethesda)">
        <title>A reference genome for the long-term kleptoplast-retaining sea slug Elysia crispata morphotype clarki.</title>
        <authorList>
            <person name="Eastman K.E."/>
            <person name="Pendleton A.L."/>
            <person name="Shaikh M.A."/>
            <person name="Suttiyut T."/>
            <person name="Ogas R."/>
            <person name="Tomko P."/>
            <person name="Gavelis G."/>
            <person name="Widhalm J.R."/>
            <person name="Wisecaver J.H."/>
        </authorList>
    </citation>
    <scope>NUCLEOTIDE SEQUENCE</scope>
    <source>
        <strain evidence="11">ECLA1</strain>
    </source>
</reference>
<feature type="transmembrane region" description="Helical" evidence="9">
    <location>
        <begin position="276"/>
        <end position="297"/>
    </location>
</feature>
<dbReference type="Gene3D" id="1.20.58.70">
    <property type="match status" value="1"/>
</dbReference>
<feature type="region of interest" description="Disordered" evidence="8">
    <location>
        <begin position="15"/>
        <end position="36"/>
    </location>
</feature>
<dbReference type="GO" id="GO:0031201">
    <property type="term" value="C:SNARE complex"/>
    <property type="evidence" value="ECO:0007669"/>
    <property type="project" value="TreeGrafter"/>
</dbReference>
<evidence type="ECO:0000256" key="8">
    <source>
        <dbReference type="SAM" id="MobiDB-lite"/>
    </source>
</evidence>
<keyword evidence="7" id="KW-0175">Coiled coil</keyword>
<keyword evidence="3 9" id="KW-0812">Transmembrane</keyword>
<evidence type="ECO:0000259" key="10">
    <source>
        <dbReference type="PROSITE" id="PS50192"/>
    </source>
</evidence>
<dbReference type="Gene3D" id="1.20.5.110">
    <property type="match status" value="1"/>
</dbReference>
<dbReference type="CDD" id="cd15840">
    <property type="entry name" value="SNARE_Qa"/>
    <property type="match status" value="1"/>
</dbReference>
<evidence type="ECO:0000256" key="6">
    <source>
        <dbReference type="RuleBase" id="RU003858"/>
    </source>
</evidence>
<evidence type="ECO:0000256" key="4">
    <source>
        <dbReference type="ARBA" id="ARBA00022989"/>
    </source>
</evidence>
<dbReference type="PROSITE" id="PS50192">
    <property type="entry name" value="T_SNARE"/>
    <property type="match status" value="1"/>
</dbReference>
<protein>
    <recommendedName>
        <fullName evidence="10">t-SNARE coiled-coil homology domain-containing protein</fullName>
    </recommendedName>
</protein>
<dbReference type="GO" id="GO:0006906">
    <property type="term" value="P:vesicle fusion"/>
    <property type="evidence" value="ECO:0007669"/>
    <property type="project" value="TreeGrafter"/>
</dbReference>
<evidence type="ECO:0000256" key="5">
    <source>
        <dbReference type="ARBA" id="ARBA00023136"/>
    </source>
</evidence>
<evidence type="ECO:0000256" key="2">
    <source>
        <dbReference type="ARBA" id="ARBA00009063"/>
    </source>
</evidence>
<dbReference type="GO" id="GO:0006887">
    <property type="term" value="P:exocytosis"/>
    <property type="evidence" value="ECO:0007669"/>
    <property type="project" value="TreeGrafter"/>
</dbReference>
<dbReference type="InterPro" id="IPR000727">
    <property type="entry name" value="T_SNARE_dom"/>
</dbReference>
<name>A0AAE1AAA1_9GAST</name>
<evidence type="ECO:0000256" key="7">
    <source>
        <dbReference type="SAM" id="Coils"/>
    </source>
</evidence>
<dbReference type="InterPro" id="IPR006011">
    <property type="entry name" value="Syntaxin_N"/>
</dbReference>
<dbReference type="InterPro" id="IPR010989">
    <property type="entry name" value="SNARE"/>
</dbReference>
<dbReference type="PANTHER" id="PTHR19957:SF307">
    <property type="entry name" value="PROTEIN SSO1-RELATED"/>
    <property type="match status" value="1"/>
</dbReference>
<evidence type="ECO:0000256" key="1">
    <source>
        <dbReference type="ARBA" id="ARBA00004211"/>
    </source>
</evidence>
<dbReference type="GO" id="GO:0012505">
    <property type="term" value="C:endomembrane system"/>
    <property type="evidence" value="ECO:0007669"/>
    <property type="project" value="TreeGrafter"/>
</dbReference>
<dbReference type="SMART" id="SM00503">
    <property type="entry name" value="SynN"/>
    <property type="match status" value="1"/>
</dbReference>
<dbReference type="InterPro" id="IPR045242">
    <property type="entry name" value="Syntaxin"/>
</dbReference>
<dbReference type="GO" id="GO:0005484">
    <property type="term" value="F:SNAP receptor activity"/>
    <property type="evidence" value="ECO:0007669"/>
    <property type="project" value="InterPro"/>
</dbReference>
<dbReference type="InterPro" id="IPR006012">
    <property type="entry name" value="Syntaxin/epimorphin_CS"/>
</dbReference>
<dbReference type="GO" id="GO:0048278">
    <property type="term" value="P:vesicle docking"/>
    <property type="evidence" value="ECO:0007669"/>
    <property type="project" value="TreeGrafter"/>
</dbReference>
<keyword evidence="5 9" id="KW-0472">Membrane</keyword>
<dbReference type="GO" id="GO:0000149">
    <property type="term" value="F:SNARE binding"/>
    <property type="evidence" value="ECO:0007669"/>
    <property type="project" value="TreeGrafter"/>
</dbReference>
<keyword evidence="12" id="KW-1185">Reference proteome</keyword>
<keyword evidence="4 9" id="KW-1133">Transmembrane helix</keyword>
<dbReference type="GO" id="GO:0006886">
    <property type="term" value="P:intracellular protein transport"/>
    <property type="evidence" value="ECO:0007669"/>
    <property type="project" value="InterPro"/>
</dbReference>
<feature type="coiled-coil region" evidence="7">
    <location>
        <begin position="188"/>
        <end position="215"/>
    </location>
</feature>
<dbReference type="Pfam" id="PF00804">
    <property type="entry name" value="Syntaxin"/>
    <property type="match status" value="1"/>
</dbReference>
<feature type="domain" description="T-SNARE coiled-coil homology" evidence="10">
    <location>
        <begin position="202"/>
        <end position="264"/>
    </location>
</feature>
<comment type="subcellular location">
    <subcellularLocation>
        <location evidence="1">Membrane</location>
        <topology evidence="1">Single-pass type IV membrane protein</topology>
    </subcellularLocation>
</comment>
<organism evidence="11 12">
    <name type="scientific">Elysia crispata</name>
    <name type="common">lettuce slug</name>
    <dbReference type="NCBI Taxonomy" id="231223"/>
    <lineage>
        <taxon>Eukaryota</taxon>
        <taxon>Metazoa</taxon>
        <taxon>Spiralia</taxon>
        <taxon>Lophotrochozoa</taxon>
        <taxon>Mollusca</taxon>
        <taxon>Gastropoda</taxon>
        <taxon>Heterobranchia</taxon>
        <taxon>Euthyneura</taxon>
        <taxon>Panpulmonata</taxon>
        <taxon>Sacoglossa</taxon>
        <taxon>Placobranchoidea</taxon>
        <taxon>Plakobranchidae</taxon>
        <taxon>Elysia</taxon>
    </lineage>
</organism>
<dbReference type="SMART" id="SM00397">
    <property type="entry name" value="t_SNARE"/>
    <property type="match status" value="1"/>
</dbReference>
<dbReference type="AlphaFoldDB" id="A0AAE1AAA1"/>
<dbReference type="Proteomes" id="UP001283361">
    <property type="component" value="Unassembled WGS sequence"/>
</dbReference>
<evidence type="ECO:0000313" key="11">
    <source>
        <dbReference type="EMBL" id="KAK3783341.1"/>
    </source>
</evidence>
<dbReference type="EMBL" id="JAWDGP010002420">
    <property type="protein sequence ID" value="KAK3783341.1"/>
    <property type="molecule type" value="Genomic_DNA"/>
</dbReference>
<dbReference type="GO" id="GO:0005886">
    <property type="term" value="C:plasma membrane"/>
    <property type="evidence" value="ECO:0007669"/>
    <property type="project" value="TreeGrafter"/>
</dbReference>
<dbReference type="Pfam" id="PF05739">
    <property type="entry name" value="SNARE"/>
    <property type="match status" value="1"/>
</dbReference>
<evidence type="ECO:0000313" key="12">
    <source>
        <dbReference type="Proteomes" id="UP001283361"/>
    </source>
</evidence>